<name>A0A248VRN7_9BURK</name>
<evidence type="ECO:0000313" key="2">
    <source>
        <dbReference type="Proteomes" id="UP000215158"/>
    </source>
</evidence>
<accession>A0A248VRN7</accession>
<protein>
    <submittedName>
        <fullName evidence="1">Uncharacterized protein</fullName>
    </submittedName>
</protein>
<keyword evidence="2" id="KW-1185">Reference proteome</keyword>
<dbReference type="KEGG" id="parb:CJU94_26515"/>
<dbReference type="Proteomes" id="UP000215158">
    <property type="component" value="Chromosome 2"/>
</dbReference>
<gene>
    <name evidence="1" type="ORF">CJU94_26515</name>
</gene>
<organism evidence="1 2">
    <name type="scientific">Paraburkholderia aromaticivorans</name>
    <dbReference type="NCBI Taxonomy" id="2026199"/>
    <lineage>
        <taxon>Bacteria</taxon>
        <taxon>Pseudomonadati</taxon>
        <taxon>Pseudomonadota</taxon>
        <taxon>Betaproteobacteria</taxon>
        <taxon>Burkholderiales</taxon>
        <taxon>Burkholderiaceae</taxon>
        <taxon>Paraburkholderia</taxon>
    </lineage>
</organism>
<evidence type="ECO:0000313" key="1">
    <source>
        <dbReference type="EMBL" id="ASW01708.1"/>
    </source>
</evidence>
<dbReference type="EMBL" id="CP022990">
    <property type="protein sequence ID" value="ASW01708.1"/>
    <property type="molecule type" value="Genomic_DNA"/>
</dbReference>
<proteinExistence type="predicted"/>
<dbReference type="AlphaFoldDB" id="A0A248VRN7"/>
<reference evidence="1 2" key="1">
    <citation type="submission" date="2017-08" db="EMBL/GenBank/DDBJ databases">
        <title>Identification and genetic characteristics of simultaneous BTEX- and naphthalene-degrading Paraburkholderia sp. BN5 isolated from petroleum-contaminated soil.</title>
        <authorList>
            <person name="Lee Y."/>
            <person name="Jeon C.O."/>
        </authorList>
    </citation>
    <scope>NUCLEOTIDE SEQUENCE [LARGE SCALE GENOMIC DNA]</scope>
    <source>
        <strain evidence="1 2">BN5</strain>
    </source>
</reference>
<sequence length="105" mass="11848">MRLTHGSKYKTGAEVQISVWKIVKLTAGTAFADSLNGVFYGQKDATHRRVFAIRGETRQRKMRLFPSHAWTHLLRPGRIGYPDAVSHREAATGWISLQIANGVWN</sequence>